<dbReference type="GO" id="GO:0016491">
    <property type="term" value="F:oxidoreductase activity"/>
    <property type="evidence" value="ECO:0007669"/>
    <property type="project" value="InterPro"/>
</dbReference>
<organism evidence="1 2">
    <name type="scientific">Microlunatus parietis</name>
    <dbReference type="NCBI Taxonomy" id="682979"/>
    <lineage>
        <taxon>Bacteria</taxon>
        <taxon>Bacillati</taxon>
        <taxon>Actinomycetota</taxon>
        <taxon>Actinomycetes</taxon>
        <taxon>Propionibacteriales</taxon>
        <taxon>Propionibacteriaceae</taxon>
        <taxon>Microlunatus</taxon>
    </lineage>
</organism>
<dbReference type="Proteomes" id="UP000569914">
    <property type="component" value="Unassembled WGS sequence"/>
</dbReference>
<accession>A0A7Y9ICB2</accession>
<name>A0A7Y9ICB2_9ACTN</name>
<evidence type="ECO:0000313" key="1">
    <source>
        <dbReference type="EMBL" id="NYE74291.1"/>
    </source>
</evidence>
<keyword evidence="2" id="KW-1185">Reference proteome</keyword>
<dbReference type="Gene3D" id="1.10.620.20">
    <property type="entry name" value="Ribonucleotide Reductase, subunit A"/>
    <property type="match status" value="1"/>
</dbReference>
<dbReference type="EMBL" id="JACCBU010000001">
    <property type="protein sequence ID" value="NYE74291.1"/>
    <property type="molecule type" value="Genomic_DNA"/>
</dbReference>
<reference evidence="1 2" key="1">
    <citation type="submission" date="2020-07" db="EMBL/GenBank/DDBJ databases">
        <title>Sequencing the genomes of 1000 actinobacteria strains.</title>
        <authorList>
            <person name="Klenk H.-P."/>
        </authorList>
    </citation>
    <scope>NUCLEOTIDE SEQUENCE [LARGE SCALE GENOMIC DNA]</scope>
    <source>
        <strain evidence="1 2">DSM 22083</strain>
    </source>
</reference>
<sequence length="268" mass="30457">MAFDIDKYADTSERVHWEDLDFSAFDDRPLSPETLRSLHYMCDIEYHTVCYMRDMLTTPSHREDAVSTFMTMWNREEYWHGEALAAVLQRHGISVDFDALKSRRLKLGWRDKIAPVKQALLGNLVGADFVAVHMSWGAVNEWSATAAYRRLAKLEDHPALSPLLRRIGQQETRHVAFYTTQARARLEQSAAARTLTRFALSKAWGPVGSGVMPEAEVRHVMKHIFGSPEGMAEIRKIDEHVARLPGLEGLQVVTDAFRARGIYSDEVA</sequence>
<dbReference type="AlphaFoldDB" id="A0A7Y9ICB2"/>
<evidence type="ECO:0000313" key="2">
    <source>
        <dbReference type="Proteomes" id="UP000569914"/>
    </source>
</evidence>
<dbReference type="SUPFAM" id="SSF47240">
    <property type="entry name" value="Ferritin-like"/>
    <property type="match status" value="1"/>
</dbReference>
<dbReference type="InterPro" id="IPR009078">
    <property type="entry name" value="Ferritin-like_SF"/>
</dbReference>
<protein>
    <recommendedName>
        <fullName evidence="3">Ferritin-like domain-containing protein</fullName>
    </recommendedName>
</protein>
<comment type="caution">
    <text evidence="1">The sequence shown here is derived from an EMBL/GenBank/DDBJ whole genome shotgun (WGS) entry which is preliminary data.</text>
</comment>
<evidence type="ECO:0008006" key="3">
    <source>
        <dbReference type="Google" id="ProtNLM"/>
    </source>
</evidence>
<gene>
    <name evidence="1" type="ORF">BKA15_005620</name>
</gene>
<proteinExistence type="predicted"/>
<dbReference type="InterPro" id="IPR012348">
    <property type="entry name" value="RNR-like"/>
</dbReference>
<dbReference type="RefSeq" id="WP_179756486.1">
    <property type="nucleotide sequence ID" value="NZ_JACCBU010000001.1"/>
</dbReference>